<sequence>MIGCGRLWVLVSWIFILARYYSVLAMIAVSVGYFSPAMTRERCDKWMFFLPLGVTVPLSLLPSILMSLRVWAMYTANRLLLSFLLLYIAGQTAAGLWQYTVPGATPAPDPLDNYEFHFCIYLPPKKIGHLSIMYVSMEVAFDSIIFLLTISRTIYMHHHRRREFARSGYNEDVPFRGWTLLDSLVKDGALYFAAIFSINLTWVIMILHAPTGLRAIAGQYVSFLLLSFSLFLTISVLSLTDHRLA</sequence>
<keyword evidence="2" id="KW-1185">Reference proteome</keyword>
<comment type="caution">
    <text evidence="1">The sequence shown here is derived from an EMBL/GenBank/DDBJ whole genome shotgun (WGS) entry which is preliminary data.</text>
</comment>
<evidence type="ECO:0000313" key="2">
    <source>
        <dbReference type="Proteomes" id="UP001055072"/>
    </source>
</evidence>
<organism evidence="1 2">
    <name type="scientific">Irpex rosettiformis</name>
    <dbReference type="NCBI Taxonomy" id="378272"/>
    <lineage>
        <taxon>Eukaryota</taxon>
        <taxon>Fungi</taxon>
        <taxon>Dikarya</taxon>
        <taxon>Basidiomycota</taxon>
        <taxon>Agaricomycotina</taxon>
        <taxon>Agaricomycetes</taxon>
        <taxon>Polyporales</taxon>
        <taxon>Irpicaceae</taxon>
        <taxon>Irpex</taxon>
    </lineage>
</organism>
<reference evidence="1" key="1">
    <citation type="journal article" date="2021" name="Environ. Microbiol.">
        <title>Gene family expansions and transcriptome signatures uncover fungal adaptations to wood decay.</title>
        <authorList>
            <person name="Hage H."/>
            <person name="Miyauchi S."/>
            <person name="Viragh M."/>
            <person name="Drula E."/>
            <person name="Min B."/>
            <person name="Chaduli D."/>
            <person name="Navarro D."/>
            <person name="Favel A."/>
            <person name="Norest M."/>
            <person name="Lesage-Meessen L."/>
            <person name="Balint B."/>
            <person name="Merenyi Z."/>
            <person name="de Eugenio L."/>
            <person name="Morin E."/>
            <person name="Martinez A.T."/>
            <person name="Baldrian P."/>
            <person name="Stursova M."/>
            <person name="Martinez M.J."/>
            <person name="Novotny C."/>
            <person name="Magnuson J.K."/>
            <person name="Spatafora J.W."/>
            <person name="Maurice S."/>
            <person name="Pangilinan J."/>
            <person name="Andreopoulos W."/>
            <person name="LaButti K."/>
            <person name="Hundley H."/>
            <person name="Na H."/>
            <person name="Kuo A."/>
            <person name="Barry K."/>
            <person name="Lipzen A."/>
            <person name="Henrissat B."/>
            <person name="Riley R."/>
            <person name="Ahrendt S."/>
            <person name="Nagy L.G."/>
            <person name="Grigoriev I.V."/>
            <person name="Martin F."/>
            <person name="Rosso M.N."/>
        </authorList>
    </citation>
    <scope>NUCLEOTIDE SEQUENCE</scope>
    <source>
        <strain evidence="1">CBS 384.51</strain>
    </source>
</reference>
<gene>
    <name evidence="1" type="ORF">BDY19DRAFT_539233</name>
</gene>
<name>A0ACB8TQV9_9APHY</name>
<evidence type="ECO:0000313" key="1">
    <source>
        <dbReference type="EMBL" id="KAI0084423.1"/>
    </source>
</evidence>
<dbReference type="EMBL" id="MU274943">
    <property type="protein sequence ID" value="KAI0084423.1"/>
    <property type="molecule type" value="Genomic_DNA"/>
</dbReference>
<dbReference type="Proteomes" id="UP001055072">
    <property type="component" value="Unassembled WGS sequence"/>
</dbReference>
<protein>
    <submittedName>
        <fullName evidence="1">Uncharacterized protein</fullName>
    </submittedName>
</protein>
<proteinExistence type="predicted"/>
<accession>A0ACB8TQV9</accession>